<dbReference type="Proteomes" id="UP001185792">
    <property type="component" value="Unassembled WGS sequence"/>
</dbReference>
<evidence type="ECO:0000259" key="1">
    <source>
        <dbReference type="Pfam" id="PF04545"/>
    </source>
</evidence>
<evidence type="ECO:0000313" key="2">
    <source>
        <dbReference type="EMBL" id="MDV7134519.1"/>
    </source>
</evidence>
<sequence length="459" mass="50738">MSEPNWLDSPASGPVDHVASHRHRIPDLDADDWLSHAWISLPERDREVLVRRTAGETLDDIGADLGVSRERVRQLQKKADQLITLAATAHDEDLLHRLALLVGDSPATASDELAGELPPATADAQRTLLRISRILHPRTWDGELTEWWTRKPDDLNRRLNVVAELAPLSHNDLHAALEQVGLGYRPPVSTLLASANSRLTRHALGWYRPARVGRDLAFLYLQDEGTPRTVAEIATVTGVGEHAIRETMRREDAFAQVRPEGTWALTDWRTPGADNRYSNAVEAVIDVVRECGPLPLSELRREVLARYPVSAWRINQCLSSAMIGLTADGRYDLAERGAIPIEDTEPKRPATIFAKGDVVGVNLKVNHDLLRGSGIPVNRWLTWHLGLRLVPSARSFSLEPQGDEITIKRASSNAQISSLRVAVQALDLVEGCSIALVLNVRNHTAKIHHLCPSDTCPAT</sequence>
<feature type="domain" description="RNA polymerase sigma-70 region 4" evidence="1">
    <location>
        <begin position="40"/>
        <end position="79"/>
    </location>
</feature>
<gene>
    <name evidence="2" type="ORF">R4198_12505</name>
</gene>
<dbReference type="Pfam" id="PF04545">
    <property type="entry name" value="Sigma70_r4"/>
    <property type="match status" value="1"/>
</dbReference>
<dbReference type="Gene3D" id="1.10.10.10">
    <property type="entry name" value="Winged helix-like DNA-binding domain superfamily/Winged helix DNA-binding domain"/>
    <property type="match status" value="1"/>
</dbReference>
<accession>A0ABU4EV58</accession>
<dbReference type="EMBL" id="JAWLUM010000002">
    <property type="protein sequence ID" value="MDV7134519.1"/>
    <property type="molecule type" value="Genomic_DNA"/>
</dbReference>
<dbReference type="CDD" id="cd06171">
    <property type="entry name" value="Sigma70_r4"/>
    <property type="match status" value="1"/>
</dbReference>
<keyword evidence="3" id="KW-1185">Reference proteome</keyword>
<protein>
    <submittedName>
        <fullName evidence="2">Sigma factor-like helix-turn-helix DNA-binding protein</fullName>
    </submittedName>
</protein>
<comment type="caution">
    <text evidence="2">The sequence shown here is derived from an EMBL/GenBank/DDBJ whole genome shotgun (WGS) entry which is preliminary data.</text>
</comment>
<organism evidence="2 3">
    <name type="scientific">Williamsia marianensis</name>
    <dbReference type="NCBI Taxonomy" id="85044"/>
    <lineage>
        <taxon>Bacteria</taxon>
        <taxon>Bacillati</taxon>
        <taxon>Actinomycetota</taxon>
        <taxon>Actinomycetes</taxon>
        <taxon>Mycobacteriales</taxon>
        <taxon>Nocardiaceae</taxon>
        <taxon>Williamsia</taxon>
    </lineage>
</organism>
<dbReference type="InterPro" id="IPR036388">
    <property type="entry name" value="WH-like_DNA-bd_sf"/>
</dbReference>
<reference evidence="2 3" key="1">
    <citation type="submission" date="2023-10" db="EMBL/GenBank/DDBJ databases">
        <title>Development of a sustainable strategy for remediation of hydrocarbon-contaminated territories based on the waste exchange concept.</title>
        <authorList>
            <person name="Krivoruchko A."/>
        </authorList>
    </citation>
    <scope>NUCLEOTIDE SEQUENCE [LARGE SCALE GENOMIC DNA]</scope>
    <source>
        <strain evidence="2 3">IEGM 1236</strain>
    </source>
</reference>
<evidence type="ECO:0000313" key="3">
    <source>
        <dbReference type="Proteomes" id="UP001185792"/>
    </source>
</evidence>
<proteinExistence type="predicted"/>
<dbReference type="SUPFAM" id="SSF88659">
    <property type="entry name" value="Sigma3 and sigma4 domains of RNA polymerase sigma factors"/>
    <property type="match status" value="1"/>
</dbReference>
<name>A0ABU4EV58_WILMA</name>
<dbReference type="InterPro" id="IPR013324">
    <property type="entry name" value="RNA_pol_sigma_r3/r4-like"/>
</dbReference>
<dbReference type="InterPro" id="IPR007630">
    <property type="entry name" value="RNA_pol_sigma70_r4"/>
</dbReference>
<dbReference type="RefSeq" id="WP_317713264.1">
    <property type="nucleotide sequence ID" value="NZ_JAWLUM010000002.1"/>
</dbReference>